<dbReference type="InterPro" id="IPR018950">
    <property type="entry name" value="DiS-bond_isomerase_DsbC/G_N"/>
</dbReference>
<name>A0ABW9VQ84_9BURK</name>
<protein>
    <recommendedName>
        <fullName evidence="7">Thiol:disulfide interchange protein</fullName>
    </recommendedName>
</protein>
<dbReference type="InterPro" id="IPR033954">
    <property type="entry name" value="DiS-bond_Isoase_DsbC/G"/>
</dbReference>
<dbReference type="Proteomes" id="UP000478090">
    <property type="component" value="Unassembled WGS sequence"/>
</dbReference>
<feature type="chain" id="PRO_5044991898" description="Thiol:disulfide interchange protein" evidence="7">
    <location>
        <begin position="22"/>
        <end position="241"/>
    </location>
</feature>
<evidence type="ECO:0000313" key="10">
    <source>
        <dbReference type="EMBL" id="MYM41729.1"/>
    </source>
</evidence>
<dbReference type="Gene3D" id="3.10.450.70">
    <property type="entry name" value="Disulphide bond isomerase, DsbC/G, N-terminal"/>
    <property type="match status" value="1"/>
</dbReference>
<dbReference type="InterPro" id="IPR009094">
    <property type="entry name" value="DiS-bond_isomerase_DsbC/G_N_sf"/>
</dbReference>
<keyword evidence="5" id="KW-1015">Disulfide bond</keyword>
<dbReference type="Pfam" id="PF10411">
    <property type="entry name" value="DsbC_N"/>
    <property type="match status" value="1"/>
</dbReference>
<dbReference type="PANTHER" id="PTHR35272">
    <property type="entry name" value="THIOL:DISULFIDE INTERCHANGE PROTEIN DSBC-RELATED"/>
    <property type="match status" value="1"/>
</dbReference>
<proteinExistence type="inferred from homology"/>
<comment type="subcellular location">
    <subcellularLocation>
        <location evidence="1 7">Periplasm</location>
    </subcellularLocation>
</comment>
<reference evidence="10 11" key="1">
    <citation type="submission" date="2019-12" db="EMBL/GenBank/DDBJ databases">
        <title>Novel species isolated from a subtropical stream in China.</title>
        <authorList>
            <person name="Lu H."/>
        </authorList>
    </citation>
    <scope>NUCLEOTIDE SEQUENCE [LARGE SCALE GENOMIC DNA]</scope>
    <source>
        <strain evidence="10 11">CY13W</strain>
    </source>
</reference>
<keyword evidence="3 7" id="KW-0732">Signal</keyword>
<evidence type="ECO:0000256" key="6">
    <source>
        <dbReference type="ARBA" id="ARBA00023284"/>
    </source>
</evidence>
<evidence type="ECO:0000256" key="7">
    <source>
        <dbReference type="RuleBase" id="RU364038"/>
    </source>
</evidence>
<dbReference type="InterPro" id="IPR012336">
    <property type="entry name" value="Thioredoxin-like_fold"/>
</dbReference>
<accession>A0ABW9VQ84</accession>
<evidence type="ECO:0000256" key="1">
    <source>
        <dbReference type="ARBA" id="ARBA00004418"/>
    </source>
</evidence>
<dbReference type="SUPFAM" id="SSF52833">
    <property type="entry name" value="Thioredoxin-like"/>
    <property type="match status" value="1"/>
</dbReference>
<gene>
    <name evidence="10" type="ORF">GTP27_20690</name>
</gene>
<evidence type="ECO:0000256" key="2">
    <source>
        <dbReference type="ARBA" id="ARBA00009813"/>
    </source>
</evidence>
<evidence type="ECO:0000256" key="5">
    <source>
        <dbReference type="ARBA" id="ARBA00023157"/>
    </source>
</evidence>
<dbReference type="SUPFAM" id="SSF54423">
    <property type="entry name" value="DsbC/DsbG N-terminal domain-like"/>
    <property type="match status" value="1"/>
</dbReference>
<dbReference type="InterPro" id="IPR051470">
    <property type="entry name" value="Thiol:disulfide_interchange"/>
</dbReference>
<dbReference type="InterPro" id="IPR017937">
    <property type="entry name" value="Thioredoxin_CS"/>
</dbReference>
<dbReference type="Gene3D" id="3.40.30.10">
    <property type="entry name" value="Glutaredoxin"/>
    <property type="match status" value="1"/>
</dbReference>
<dbReference type="CDD" id="cd03020">
    <property type="entry name" value="DsbA_DsbC_DsbG"/>
    <property type="match status" value="1"/>
</dbReference>
<evidence type="ECO:0000313" key="11">
    <source>
        <dbReference type="Proteomes" id="UP000478090"/>
    </source>
</evidence>
<keyword evidence="6 7" id="KW-0676">Redox-active center</keyword>
<evidence type="ECO:0000259" key="8">
    <source>
        <dbReference type="Pfam" id="PF10411"/>
    </source>
</evidence>
<feature type="domain" description="Disulphide bond isomerase DsbC/G N-terminal" evidence="8">
    <location>
        <begin position="21"/>
        <end position="88"/>
    </location>
</feature>
<feature type="signal peptide" evidence="7">
    <location>
        <begin position="1"/>
        <end position="21"/>
    </location>
</feature>
<evidence type="ECO:0000256" key="3">
    <source>
        <dbReference type="ARBA" id="ARBA00022729"/>
    </source>
</evidence>
<dbReference type="RefSeq" id="WP_161040996.1">
    <property type="nucleotide sequence ID" value="NZ_WWCM01000021.1"/>
</dbReference>
<comment type="caution">
    <text evidence="10">The sequence shown here is derived from an EMBL/GenBank/DDBJ whole genome shotgun (WGS) entry which is preliminary data.</text>
</comment>
<dbReference type="InterPro" id="IPR036249">
    <property type="entry name" value="Thioredoxin-like_sf"/>
</dbReference>
<organism evidence="10 11">
    <name type="scientific">Duganella qianjiadongensis</name>
    <dbReference type="NCBI Taxonomy" id="2692176"/>
    <lineage>
        <taxon>Bacteria</taxon>
        <taxon>Pseudomonadati</taxon>
        <taxon>Pseudomonadota</taxon>
        <taxon>Betaproteobacteria</taxon>
        <taxon>Burkholderiales</taxon>
        <taxon>Oxalobacteraceae</taxon>
        <taxon>Telluria group</taxon>
        <taxon>Duganella</taxon>
    </lineage>
</organism>
<dbReference type="PROSITE" id="PS51257">
    <property type="entry name" value="PROKAR_LIPOPROTEIN"/>
    <property type="match status" value="1"/>
</dbReference>
<sequence length="241" mass="26690">MSKSKLGLLLLSALMAGCVSAETPSTEAIRKLVEPRLGANVKVDSVKETPYAGLYEVRVGTDILYTDKTATYLFSGHVFNLVTSTDLTKERLDEINRIKFSDLPLDKAIKTVKGDGKRVIAVFEDPNCGYCKRFRQTTLKDTDNVTIYTFMYNILAEDSFTKSKNIWCSLDRSQAWDDWMIRNKPAAAASASCVTPNDEVLELGRKLGVNGTPAIFFADGSRVPGAIDSKMLEEKLAKIKQ</sequence>
<evidence type="ECO:0000259" key="9">
    <source>
        <dbReference type="Pfam" id="PF13098"/>
    </source>
</evidence>
<dbReference type="Pfam" id="PF13098">
    <property type="entry name" value="Thioredoxin_2"/>
    <property type="match status" value="1"/>
</dbReference>
<keyword evidence="4 7" id="KW-0574">Periplasm</keyword>
<keyword evidence="11" id="KW-1185">Reference proteome</keyword>
<dbReference type="EMBL" id="WWCM01000021">
    <property type="protein sequence ID" value="MYM41729.1"/>
    <property type="molecule type" value="Genomic_DNA"/>
</dbReference>
<evidence type="ECO:0000256" key="4">
    <source>
        <dbReference type="ARBA" id="ARBA00022764"/>
    </source>
</evidence>
<dbReference type="PANTHER" id="PTHR35272:SF3">
    <property type="entry name" value="THIOL:DISULFIDE INTERCHANGE PROTEIN DSBC"/>
    <property type="match status" value="1"/>
</dbReference>
<feature type="domain" description="Thioredoxin-like fold" evidence="9">
    <location>
        <begin position="112"/>
        <end position="236"/>
    </location>
</feature>
<dbReference type="PROSITE" id="PS00194">
    <property type="entry name" value="THIOREDOXIN_1"/>
    <property type="match status" value="1"/>
</dbReference>
<comment type="similarity">
    <text evidence="2 7">Belongs to the thioredoxin family. DsbC subfamily.</text>
</comment>
<comment type="function">
    <text evidence="7">Required for disulfide bond formation in some periplasmic proteins. Acts by transferring its disulfide bond to other proteins and is reduced in the process.</text>
</comment>